<feature type="domain" description="NADPH-dependent FMN reductase-like" evidence="1">
    <location>
        <begin position="7"/>
        <end position="152"/>
    </location>
</feature>
<dbReference type="PANTHER" id="PTHR30543:SF21">
    <property type="entry name" value="NAD(P)H-DEPENDENT FMN REDUCTASE LOT6"/>
    <property type="match status" value="1"/>
</dbReference>
<dbReference type="InterPro" id="IPR005025">
    <property type="entry name" value="FMN_Rdtase-like_dom"/>
</dbReference>
<evidence type="ECO:0000313" key="3">
    <source>
        <dbReference type="Proteomes" id="UP000199377"/>
    </source>
</evidence>
<dbReference type="GO" id="GO:0005829">
    <property type="term" value="C:cytosol"/>
    <property type="evidence" value="ECO:0007669"/>
    <property type="project" value="TreeGrafter"/>
</dbReference>
<evidence type="ECO:0000313" key="2">
    <source>
        <dbReference type="EMBL" id="SFH69456.1"/>
    </source>
</evidence>
<dbReference type="OrthoDB" id="571777at2"/>
<dbReference type="Pfam" id="PF03358">
    <property type="entry name" value="FMN_red"/>
    <property type="match status" value="1"/>
</dbReference>
<dbReference type="Gene3D" id="3.40.50.360">
    <property type="match status" value="1"/>
</dbReference>
<accession>A0A1I3C556</accession>
<evidence type="ECO:0000259" key="1">
    <source>
        <dbReference type="Pfam" id="PF03358"/>
    </source>
</evidence>
<organism evidence="2 3">
    <name type="scientific">Albimonas pacifica</name>
    <dbReference type="NCBI Taxonomy" id="1114924"/>
    <lineage>
        <taxon>Bacteria</taxon>
        <taxon>Pseudomonadati</taxon>
        <taxon>Pseudomonadota</taxon>
        <taxon>Alphaproteobacteria</taxon>
        <taxon>Rhodobacterales</taxon>
        <taxon>Paracoccaceae</taxon>
        <taxon>Albimonas</taxon>
    </lineage>
</organism>
<dbReference type="Proteomes" id="UP000199377">
    <property type="component" value="Unassembled WGS sequence"/>
</dbReference>
<protein>
    <submittedName>
        <fullName evidence="2">FMN reductase</fullName>
    </submittedName>
</protein>
<reference evidence="2 3" key="1">
    <citation type="submission" date="2016-10" db="EMBL/GenBank/DDBJ databases">
        <authorList>
            <person name="de Groot N.N."/>
        </authorList>
    </citation>
    <scope>NUCLEOTIDE SEQUENCE [LARGE SCALE GENOMIC DNA]</scope>
    <source>
        <strain evidence="2 3">CGMCC 1.11030</strain>
    </source>
</reference>
<dbReference type="STRING" id="1114924.SAMN05216258_101577"/>
<dbReference type="RefSeq" id="WP_092857598.1">
    <property type="nucleotide sequence ID" value="NZ_FOQH01000001.1"/>
</dbReference>
<proteinExistence type="predicted"/>
<dbReference type="EMBL" id="FOQH01000001">
    <property type="protein sequence ID" value="SFH69456.1"/>
    <property type="molecule type" value="Genomic_DNA"/>
</dbReference>
<gene>
    <name evidence="2" type="ORF">SAMN05216258_101577</name>
</gene>
<dbReference type="PANTHER" id="PTHR30543">
    <property type="entry name" value="CHROMATE REDUCTASE"/>
    <property type="match status" value="1"/>
</dbReference>
<dbReference type="GO" id="GO:0016491">
    <property type="term" value="F:oxidoreductase activity"/>
    <property type="evidence" value="ECO:0007669"/>
    <property type="project" value="InterPro"/>
</dbReference>
<dbReference type="GO" id="GO:0010181">
    <property type="term" value="F:FMN binding"/>
    <property type="evidence" value="ECO:0007669"/>
    <property type="project" value="TreeGrafter"/>
</dbReference>
<dbReference type="AlphaFoldDB" id="A0A1I3C556"/>
<name>A0A1I3C556_9RHOB</name>
<dbReference type="InterPro" id="IPR050712">
    <property type="entry name" value="NAD(P)H-dep_reductase"/>
</dbReference>
<dbReference type="InterPro" id="IPR029039">
    <property type="entry name" value="Flavoprotein-like_sf"/>
</dbReference>
<sequence>MTRKPLIVGLGGTLRDFSSTEKALRIALDAAEAEGCETVLIAGRALDLPPYSPEDERRSDEASRMIEAIRRSDGVILGSPGYHGGMSGLVKNAIDYIEDLRTDARPYLEGRAVGAVATGGGWQGAVTTMNALRDVVHALRGWNTPLGVAVNTAEPVFGPDGGCEDAKIRGQLEALGRQVAGFARAAVGDAAA</sequence>
<dbReference type="SUPFAM" id="SSF52218">
    <property type="entry name" value="Flavoproteins"/>
    <property type="match status" value="1"/>
</dbReference>
<keyword evidence="3" id="KW-1185">Reference proteome</keyword>